<evidence type="ECO:0000313" key="12">
    <source>
        <dbReference type="Proteomes" id="UP000433366"/>
    </source>
</evidence>
<dbReference type="PANTHER" id="PTHR43599:SF3">
    <property type="entry name" value="SI:DKEY-6E2.2"/>
    <property type="match status" value="1"/>
</dbReference>
<evidence type="ECO:0000256" key="6">
    <source>
        <dbReference type="ARBA" id="ARBA00022755"/>
    </source>
</evidence>
<dbReference type="GO" id="GO:0004639">
    <property type="term" value="F:phosphoribosylaminoimidazolesuccinocarboxamide synthase activity"/>
    <property type="evidence" value="ECO:0007669"/>
    <property type="project" value="UniProtKB-EC"/>
</dbReference>
<accession>A0A6B0BL11</accession>
<dbReference type="UniPathway" id="UPA00074">
    <property type="reaction ID" value="UER00131"/>
</dbReference>
<feature type="non-terminal residue" evidence="11">
    <location>
        <position position="94"/>
    </location>
</feature>
<evidence type="ECO:0000256" key="3">
    <source>
        <dbReference type="ARBA" id="ARBA00016460"/>
    </source>
</evidence>
<evidence type="ECO:0000256" key="2">
    <source>
        <dbReference type="ARBA" id="ARBA00012217"/>
    </source>
</evidence>
<feature type="domain" description="SAICAR synthetase/ADE2 N-terminal" evidence="10">
    <location>
        <begin position="3"/>
        <end position="94"/>
    </location>
</feature>
<dbReference type="FunFam" id="3.30.200.20:FF:000189">
    <property type="entry name" value="Phosphoribosylaminoimidazole-succinocarboxamide synthase"/>
    <property type="match status" value="1"/>
</dbReference>
<reference evidence="11 12" key="1">
    <citation type="submission" date="2019-11" db="EMBL/GenBank/DDBJ databases">
        <title>Implementation of targeted gown and glove precautions to prevent Staphylococcus aureus acquisition in community-based nursing homes.</title>
        <authorList>
            <person name="Stine O.C."/>
        </authorList>
    </citation>
    <scope>NUCLEOTIDE SEQUENCE [LARGE SCALE GENOMIC DNA]</scope>
    <source>
        <strain evidence="11 12">S_4031.LGMP.AI</strain>
    </source>
</reference>
<name>A0A6B0BL11_STAAU</name>
<dbReference type="GO" id="GO:0005524">
    <property type="term" value="F:ATP binding"/>
    <property type="evidence" value="ECO:0007669"/>
    <property type="project" value="UniProtKB-KW"/>
</dbReference>
<dbReference type="Gene3D" id="3.30.200.20">
    <property type="entry name" value="Phosphorylase Kinase, domain 1"/>
    <property type="match status" value="1"/>
</dbReference>
<comment type="pathway">
    <text evidence="1">Purine metabolism; IMP biosynthesis via de novo pathway; 5-amino-1-(5-phospho-D-ribosyl)imidazole-4-carboxamide from 5-amino-1-(5-phospho-D-ribosyl)imidazole-4-carboxylate: step 1/2.</text>
</comment>
<evidence type="ECO:0000256" key="1">
    <source>
        <dbReference type="ARBA" id="ARBA00004672"/>
    </source>
</evidence>
<dbReference type="GO" id="GO:0006189">
    <property type="term" value="P:'de novo' IMP biosynthetic process"/>
    <property type="evidence" value="ECO:0007669"/>
    <property type="project" value="UniProtKB-UniPathway"/>
</dbReference>
<dbReference type="EC" id="6.3.2.6" evidence="2"/>
<keyword evidence="7" id="KW-0067">ATP-binding</keyword>
<evidence type="ECO:0000313" key="11">
    <source>
        <dbReference type="EMBL" id="MVI55283.1"/>
    </source>
</evidence>
<dbReference type="PANTHER" id="PTHR43599">
    <property type="entry name" value="MULTIFUNCTIONAL PROTEIN ADE2"/>
    <property type="match status" value="1"/>
</dbReference>
<evidence type="ECO:0000256" key="9">
    <source>
        <dbReference type="ARBA" id="ARBA00048475"/>
    </source>
</evidence>
<dbReference type="AlphaFoldDB" id="A0A6B0BL11"/>
<gene>
    <name evidence="11" type="ORF">GO793_05345</name>
</gene>
<sequence>MTLLYEGKAKCIFSTNQENELRVEYKDEVTAGNGAKKDTMAGKGRLNNQITSIIFKYLQENGIESHFIKQLSETEQLVKPVKIIPLEVVVRNIA</sequence>
<comment type="catalytic activity">
    <reaction evidence="9">
        <text>5-amino-1-(5-phospho-D-ribosyl)imidazole-4-carboxylate + L-aspartate + ATP = (2S)-2-[5-amino-1-(5-phospho-beta-D-ribosyl)imidazole-4-carboxamido]succinate + ADP + phosphate + 2 H(+)</text>
        <dbReference type="Rhea" id="RHEA:22628"/>
        <dbReference type="ChEBI" id="CHEBI:15378"/>
        <dbReference type="ChEBI" id="CHEBI:29991"/>
        <dbReference type="ChEBI" id="CHEBI:30616"/>
        <dbReference type="ChEBI" id="CHEBI:43474"/>
        <dbReference type="ChEBI" id="CHEBI:58443"/>
        <dbReference type="ChEBI" id="CHEBI:77657"/>
        <dbReference type="ChEBI" id="CHEBI:456216"/>
        <dbReference type="EC" id="6.3.2.6"/>
    </reaction>
</comment>
<dbReference type="InterPro" id="IPR050089">
    <property type="entry name" value="SAICAR_synthetase"/>
</dbReference>
<evidence type="ECO:0000259" key="10">
    <source>
        <dbReference type="Pfam" id="PF01259"/>
    </source>
</evidence>
<keyword evidence="6" id="KW-0658">Purine biosynthesis</keyword>
<organism evidence="11 12">
    <name type="scientific">Staphylococcus aureus</name>
    <dbReference type="NCBI Taxonomy" id="1280"/>
    <lineage>
        <taxon>Bacteria</taxon>
        <taxon>Bacillati</taxon>
        <taxon>Bacillota</taxon>
        <taxon>Bacilli</taxon>
        <taxon>Bacillales</taxon>
        <taxon>Staphylococcaceae</taxon>
        <taxon>Staphylococcus</taxon>
    </lineage>
</organism>
<evidence type="ECO:0000256" key="8">
    <source>
        <dbReference type="ARBA" id="ARBA00030409"/>
    </source>
</evidence>
<keyword evidence="5" id="KW-0547">Nucleotide-binding</keyword>
<evidence type="ECO:0000256" key="5">
    <source>
        <dbReference type="ARBA" id="ARBA00022741"/>
    </source>
</evidence>
<keyword evidence="4 11" id="KW-0436">Ligase</keyword>
<evidence type="ECO:0000256" key="4">
    <source>
        <dbReference type="ARBA" id="ARBA00022598"/>
    </source>
</evidence>
<dbReference type="InterPro" id="IPR028923">
    <property type="entry name" value="SAICAR_synt/ADE2_N"/>
</dbReference>
<evidence type="ECO:0000256" key="7">
    <source>
        <dbReference type="ARBA" id="ARBA00022840"/>
    </source>
</evidence>
<protein>
    <recommendedName>
        <fullName evidence="3">Phosphoribosylaminoimidazole-succinocarboxamide synthase</fullName>
        <ecNumber evidence="2">6.3.2.6</ecNumber>
    </recommendedName>
    <alternativeName>
        <fullName evidence="8">SAICAR synthetase</fullName>
    </alternativeName>
</protein>
<dbReference type="Proteomes" id="UP000433366">
    <property type="component" value="Unassembled WGS sequence"/>
</dbReference>
<dbReference type="Pfam" id="PF01259">
    <property type="entry name" value="SAICAR_synt"/>
    <property type="match status" value="1"/>
</dbReference>
<dbReference type="SUPFAM" id="SSF56104">
    <property type="entry name" value="SAICAR synthase-like"/>
    <property type="match status" value="1"/>
</dbReference>
<comment type="caution">
    <text evidence="11">The sequence shown here is derived from an EMBL/GenBank/DDBJ whole genome shotgun (WGS) entry which is preliminary data.</text>
</comment>
<proteinExistence type="predicted"/>
<dbReference type="EMBL" id="WPRH01000352">
    <property type="protein sequence ID" value="MVI55283.1"/>
    <property type="molecule type" value="Genomic_DNA"/>
</dbReference>